<dbReference type="PANTHER" id="PTHR22916">
    <property type="entry name" value="GLYCOSYLTRANSFERASE"/>
    <property type="match status" value="1"/>
</dbReference>
<evidence type="ECO:0000259" key="1">
    <source>
        <dbReference type="Pfam" id="PF00535"/>
    </source>
</evidence>
<dbReference type="GO" id="GO:0016758">
    <property type="term" value="F:hexosyltransferase activity"/>
    <property type="evidence" value="ECO:0007669"/>
    <property type="project" value="UniProtKB-ARBA"/>
</dbReference>
<evidence type="ECO:0000313" key="3">
    <source>
        <dbReference type="Proteomes" id="UP000228533"/>
    </source>
</evidence>
<comment type="caution">
    <text evidence="2">The sequence shown here is derived from an EMBL/GenBank/DDBJ whole genome shotgun (WGS) entry which is preliminary data.</text>
</comment>
<dbReference type="PANTHER" id="PTHR22916:SF3">
    <property type="entry name" value="UDP-GLCNAC:BETAGAL BETA-1,3-N-ACETYLGLUCOSAMINYLTRANSFERASE-LIKE PROTEIN 1"/>
    <property type="match status" value="1"/>
</dbReference>
<dbReference type="EMBL" id="PFAM01000012">
    <property type="protein sequence ID" value="PIT96187.1"/>
    <property type="molecule type" value="Genomic_DNA"/>
</dbReference>
<dbReference type="AlphaFoldDB" id="A0A2M6WTT7"/>
<dbReference type="InterPro" id="IPR001173">
    <property type="entry name" value="Glyco_trans_2-like"/>
</dbReference>
<sequence>MYSCSGDLERNNRILVSVIIPTYNSAKYIKNAINSALEQTTPPCEIVVIDDGSVDNTDYVVKSYVESKKIIYIKKQNGGAASARNLGLLVTRGDLIAFLDADDIWVREKLEKQIKLFKNKNVGLVYSGRFFLASERSLDSTPLFSGKVTGLLIKNNFITNSSVVVCKDIISLAGVFREEDRFKAIEDYDLWLRISLLCDIAYVNDALVGYRIHDEQISNINYAAIVKNVIKFYFYMFLDVNYRNFRFLIFVKILQNLKEYIMRLIKFNTPYVKR</sequence>
<keyword evidence="2" id="KW-0808">Transferase</keyword>
<reference evidence="3" key="1">
    <citation type="submission" date="2017-09" db="EMBL/GenBank/DDBJ databases">
        <title>Depth-based differentiation of microbial function through sediment-hosted aquifers and enrichment of novel symbionts in the deep terrestrial subsurface.</title>
        <authorList>
            <person name="Probst A.J."/>
            <person name="Ladd B."/>
            <person name="Jarett J.K."/>
            <person name="Geller-Mcgrath D.E."/>
            <person name="Sieber C.M.K."/>
            <person name="Emerson J.B."/>
            <person name="Anantharaman K."/>
            <person name="Thomas B.C."/>
            <person name="Malmstrom R."/>
            <person name="Stieglmeier M."/>
            <person name="Klingl A."/>
            <person name="Woyke T."/>
            <person name="Ryan C.M."/>
            <person name="Banfield J.F."/>
        </authorList>
    </citation>
    <scope>NUCLEOTIDE SEQUENCE [LARGE SCALE GENOMIC DNA]</scope>
</reference>
<dbReference type="Gene3D" id="3.90.550.10">
    <property type="entry name" value="Spore Coat Polysaccharide Biosynthesis Protein SpsA, Chain A"/>
    <property type="match status" value="1"/>
</dbReference>
<protein>
    <submittedName>
        <fullName evidence="2">Glycosyl transferase</fullName>
    </submittedName>
</protein>
<dbReference type="Pfam" id="PF00535">
    <property type="entry name" value="Glycos_transf_2"/>
    <property type="match status" value="1"/>
</dbReference>
<dbReference type="Proteomes" id="UP000228533">
    <property type="component" value="Unassembled WGS sequence"/>
</dbReference>
<proteinExistence type="predicted"/>
<name>A0A2M6WTT7_9BACT</name>
<dbReference type="InterPro" id="IPR029044">
    <property type="entry name" value="Nucleotide-diphossugar_trans"/>
</dbReference>
<feature type="domain" description="Glycosyltransferase 2-like" evidence="1">
    <location>
        <begin position="17"/>
        <end position="131"/>
    </location>
</feature>
<evidence type="ECO:0000313" key="2">
    <source>
        <dbReference type="EMBL" id="PIT96187.1"/>
    </source>
</evidence>
<organism evidence="2 3">
    <name type="scientific">Candidatus Falkowbacteria bacterium CG10_big_fil_rev_8_21_14_0_10_37_14</name>
    <dbReference type="NCBI Taxonomy" id="1974561"/>
    <lineage>
        <taxon>Bacteria</taxon>
        <taxon>Candidatus Falkowiibacteriota</taxon>
    </lineage>
</organism>
<dbReference type="SUPFAM" id="SSF53448">
    <property type="entry name" value="Nucleotide-diphospho-sugar transferases"/>
    <property type="match status" value="1"/>
</dbReference>
<gene>
    <name evidence="2" type="ORF">COT94_01835</name>
</gene>
<accession>A0A2M6WTT7</accession>